<evidence type="ECO:0000313" key="1">
    <source>
        <dbReference type="EMBL" id="CAG8526560.1"/>
    </source>
</evidence>
<protein>
    <submittedName>
        <fullName evidence="1">14885_t:CDS:1</fullName>
    </submittedName>
</protein>
<comment type="caution">
    <text evidence="1">The sequence shown here is derived from an EMBL/GenBank/DDBJ whole genome shotgun (WGS) entry which is preliminary data.</text>
</comment>
<reference evidence="1" key="1">
    <citation type="submission" date="2021-06" db="EMBL/GenBank/DDBJ databases">
        <authorList>
            <person name="Kallberg Y."/>
            <person name="Tangrot J."/>
            <person name="Rosling A."/>
        </authorList>
    </citation>
    <scope>NUCLEOTIDE SEQUENCE</scope>
    <source>
        <strain evidence="1">IN212</strain>
    </source>
</reference>
<evidence type="ECO:0000313" key="2">
    <source>
        <dbReference type="Proteomes" id="UP000789396"/>
    </source>
</evidence>
<proteinExistence type="predicted"/>
<sequence length="59" mass="6885">MDGNNLQVIEEKLDFFMAYWKIRTIENGSGGYTRSRTESRVDLIKLHNTQTNTSDFITK</sequence>
<dbReference type="Proteomes" id="UP000789396">
    <property type="component" value="Unassembled WGS sequence"/>
</dbReference>
<dbReference type="EMBL" id="CAJVPZ010003209">
    <property type="protein sequence ID" value="CAG8526560.1"/>
    <property type="molecule type" value="Genomic_DNA"/>
</dbReference>
<dbReference type="OrthoDB" id="2421662at2759"/>
<feature type="non-terminal residue" evidence="1">
    <location>
        <position position="59"/>
    </location>
</feature>
<organism evidence="1 2">
    <name type="scientific">Racocetra fulgida</name>
    <dbReference type="NCBI Taxonomy" id="60492"/>
    <lineage>
        <taxon>Eukaryota</taxon>
        <taxon>Fungi</taxon>
        <taxon>Fungi incertae sedis</taxon>
        <taxon>Mucoromycota</taxon>
        <taxon>Glomeromycotina</taxon>
        <taxon>Glomeromycetes</taxon>
        <taxon>Diversisporales</taxon>
        <taxon>Gigasporaceae</taxon>
        <taxon>Racocetra</taxon>
    </lineage>
</organism>
<name>A0A9N9FDR2_9GLOM</name>
<dbReference type="AlphaFoldDB" id="A0A9N9FDR2"/>
<keyword evidence="2" id="KW-1185">Reference proteome</keyword>
<gene>
    <name evidence="1" type="ORF">RFULGI_LOCUS3597</name>
</gene>
<accession>A0A9N9FDR2</accession>